<dbReference type="Proteomes" id="UP001215549">
    <property type="component" value="Chromosome"/>
</dbReference>
<dbReference type="AlphaFoldDB" id="A0AA46A765"/>
<evidence type="ECO:0000313" key="1">
    <source>
        <dbReference type="EMBL" id="SIT08827.1"/>
    </source>
</evidence>
<evidence type="ECO:0000313" key="3">
    <source>
        <dbReference type="Proteomes" id="UP000186216"/>
    </source>
</evidence>
<accession>A0AA46A765</accession>
<proteinExistence type="predicted"/>
<reference evidence="1 3" key="1">
    <citation type="submission" date="2017-01" db="EMBL/GenBank/DDBJ databases">
        <authorList>
            <person name="Varghese N."/>
            <person name="Submissions S."/>
        </authorList>
    </citation>
    <scope>NUCLEOTIDE SEQUENCE [LARGE SCALE GENOMIC DNA]</scope>
    <source>
        <strain evidence="1 3">DSM 18447</strain>
    </source>
</reference>
<dbReference type="Proteomes" id="UP000186216">
    <property type="component" value="Unassembled WGS sequence"/>
</dbReference>
<keyword evidence="4" id="KW-1185">Reference proteome</keyword>
<dbReference type="EMBL" id="FTOU01000017">
    <property type="protein sequence ID" value="SIT08827.1"/>
    <property type="molecule type" value="Genomic_DNA"/>
</dbReference>
<dbReference type="RefSeq" id="WP_076527835.1">
    <property type="nucleotide sequence ID" value="NZ_CP067140.1"/>
</dbReference>
<dbReference type="EMBL" id="CP067140">
    <property type="protein sequence ID" value="WCR02751.1"/>
    <property type="molecule type" value="Genomic_DNA"/>
</dbReference>
<evidence type="ECO:0000313" key="4">
    <source>
        <dbReference type="Proteomes" id="UP001215549"/>
    </source>
</evidence>
<evidence type="ECO:0000313" key="2">
    <source>
        <dbReference type="EMBL" id="WCR02751.1"/>
    </source>
</evidence>
<sequence length="283" mass="32915">MPYYWPMPPVSPVIYDGGFYDQIFDSEFHGQLAELMELDLSLSNMTVLRDGHFNAFDEFMSGHYEQLNYQPEKAENARLERVSIDADRLMASITVLYGFGQTQRKLANQIKSNPSKYVSSTGLELASLLDDRRHQPFFTLLKFLSDLQISAERAINRKPRYIDFNDAYIDGKLDLDKLEKLVMSRDVDLSGDPEIDNRRWKDRSRAHKLPKDYPLQCFLRAFRETWLQLSDHPFTEGHYYGRKAQHVSRAVDAVKLSFDQHAPHITRQNIVTAIRKVNAPEPR</sequence>
<reference evidence="2 4" key="2">
    <citation type="submission" date="2021-01" db="EMBL/GenBank/DDBJ databases">
        <title>Biogeographic distribution of Paracoccus.</title>
        <authorList>
            <person name="Hollensteiner J."/>
            <person name="Leineberger J."/>
            <person name="Brinkhoff T."/>
            <person name="Daniel R."/>
        </authorList>
    </citation>
    <scope>NUCLEOTIDE SEQUENCE [LARGE SCALE GENOMIC DNA]</scope>
    <source>
        <strain evidence="2 4">DSM 18447</strain>
    </source>
</reference>
<name>A0AA46A765_9RHOB</name>
<protein>
    <submittedName>
        <fullName evidence="1">Uncharacterized protein</fullName>
    </submittedName>
</protein>
<organism evidence="1 3">
    <name type="scientific">Paracoccus saliphilus</name>
    <dbReference type="NCBI Taxonomy" id="405559"/>
    <lineage>
        <taxon>Bacteria</taxon>
        <taxon>Pseudomonadati</taxon>
        <taxon>Pseudomonadota</taxon>
        <taxon>Alphaproteobacteria</taxon>
        <taxon>Rhodobacterales</taxon>
        <taxon>Paracoccaceae</taxon>
        <taxon>Paracoccus</taxon>
    </lineage>
</organism>
<gene>
    <name evidence="2" type="ORF">JHX88_18235</name>
    <name evidence="1" type="ORF">SAMN05421772_1176</name>
</gene>